<evidence type="ECO:0000256" key="1">
    <source>
        <dbReference type="SAM" id="SignalP"/>
    </source>
</evidence>
<reference evidence="3" key="1">
    <citation type="submission" date="2020-02" db="EMBL/GenBank/DDBJ databases">
        <title>Bird 10,000 Genomes (B10K) Project - Family phase.</title>
        <authorList>
            <person name="Zhang G."/>
        </authorList>
    </citation>
    <scope>NUCLEOTIDE SEQUENCE</scope>
    <source>
        <strain evidence="3">B10K-DU-030-59</strain>
    </source>
</reference>
<feature type="signal peptide" evidence="1">
    <location>
        <begin position="1"/>
        <end position="20"/>
    </location>
</feature>
<feature type="non-terminal residue" evidence="3">
    <location>
        <position position="222"/>
    </location>
</feature>
<keyword evidence="4" id="KW-1185">Reference proteome</keyword>
<dbReference type="EMBL" id="WBNH01006068">
    <property type="protein sequence ID" value="NXX80069.1"/>
    <property type="molecule type" value="Genomic_DNA"/>
</dbReference>
<dbReference type="InterPro" id="IPR055350">
    <property type="entry name" value="CCDC142_C"/>
</dbReference>
<protein>
    <submittedName>
        <fullName evidence="3">CC142 protein</fullName>
    </submittedName>
</protein>
<dbReference type="AlphaFoldDB" id="A0A852KRI1"/>
<organism evidence="3 4">
    <name type="scientific">Urocolius indicus</name>
    <name type="common">Red-faced mousebird</name>
    <name type="synonym">Colius indicus</name>
    <dbReference type="NCBI Taxonomy" id="458196"/>
    <lineage>
        <taxon>Eukaryota</taxon>
        <taxon>Metazoa</taxon>
        <taxon>Chordata</taxon>
        <taxon>Craniata</taxon>
        <taxon>Vertebrata</taxon>
        <taxon>Euteleostomi</taxon>
        <taxon>Archelosauria</taxon>
        <taxon>Archosauria</taxon>
        <taxon>Dinosauria</taxon>
        <taxon>Saurischia</taxon>
        <taxon>Theropoda</taxon>
        <taxon>Coelurosauria</taxon>
        <taxon>Aves</taxon>
        <taxon>Neognathae</taxon>
        <taxon>Neoaves</taxon>
        <taxon>Telluraves</taxon>
        <taxon>Coraciimorphae</taxon>
        <taxon>Coliiformes</taxon>
        <taxon>Coliidae</taxon>
        <taxon>Urocolius</taxon>
    </lineage>
</organism>
<evidence type="ECO:0000259" key="2">
    <source>
        <dbReference type="Pfam" id="PF14923"/>
    </source>
</evidence>
<feature type="non-terminal residue" evidence="3">
    <location>
        <position position="1"/>
    </location>
</feature>
<dbReference type="InterPro" id="IPR026700">
    <property type="entry name" value="CCDC142"/>
</dbReference>
<feature type="domain" description="Coiled-coil protein 142 C-terminal" evidence="2">
    <location>
        <begin position="162"/>
        <end position="221"/>
    </location>
</feature>
<dbReference type="PANTHER" id="PTHR21436:SF2">
    <property type="entry name" value="COILED-COIL DOMAIN-CONTAINING PROTEIN 142"/>
    <property type="match status" value="1"/>
</dbReference>
<feature type="domain" description="Coiled-coil protein 142 C-terminal" evidence="2">
    <location>
        <begin position="8"/>
        <end position="135"/>
    </location>
</feature>
<accession>A0A852KRI1</accession>
<gene>
    <name evidence="3" type="primary">Ccdc142</name>
    <name evidence="3" type="ORF">UROIND_R15661</name>
</gene>
<dbReference type="Pfam" id="PF14923">
    <property type="entry name" value="CCDC142"/>
    <property type="match status" value="2"/>
</dbReference>
<dbReference type="OrthoDB" id="6579237at2759"/>
<sequence length="222" mass="24022">AGSPCLRLQVLGCCLATAQAACSWLMGRACRYLAAWALPQFLLVTQGDLPLFRMETDRLVVAVSETFLEPGDDPSPPCPQEQELCQQLCSVAASIQLFSGDVLKMFSSDCKRVSAEIFDQTMPLGKHWRLGLRAGGCRGRCHGWARPSQPSSPTPRLLFLPADLPSSPSAYAAAAAQAVLGQVLQGAQLLPRDAQAPALARVTTAFLEAWMDHILAQKIKFR</sequence>
<dbReference type="Proteomes" id="UP000654395">
    <property type="component" value="Unassembled WGS sequence"/>
</dbReference>
<name>A0A852KRI1_UROIN</name>
<comment type="caution">
    <text evidence="3">The sequence shown here is derived from an EMBL/GenBank/DDBJ whole genome shotgun (WGS) entry which is preliminary data.</text>
</comment>
<keyword evidence="1" id="KW-0732">Signal</keyword>
<evidence type="ECO:0000313" key="3">
    <source>
        <dbReference type="EMBL" id="NXX80069.1"/>
    </source>
</evidence>
<proteinExistence type="predicted"/>
<evidence type="ECO:0000313" key="4">
    <source>
        <dbReference type="Proteomes" id="UP000654395"/>
    </source>
</evidence>
<dbReference type="PANTHER" id="PTHR21436">
    <property type="entry name" value="COILED-COIL DOMAIN-CONTAINING PROTEIN 142"/>
    <property type="match status" value="1"/>
</dbReference>
<feature type="chain" id="PRO_5032522777" evidence="1">
    <location>
        <begin position="21"/>
        <end position="222"/>
    </location>
</feature>